<keyword evidence="6 7" id="KW-0067">ATP-binding</keyword>
<proteinExistence type="inferred from homology"/>
<dbReference type="Pfam" id="PF00613">
    <property type="entry name" value="PI3Ka"/>
    <property type="match status" value="1"/>
</dbReference>
<evidence type="ECO:0000256" key="6">
    <source>
        <dbReference type="ARBA" id="ARBA00022840"/>
    </source>
</evidence>
<dbReference type="GO" id="GO:0035005">
    <property type="term" value="F:1-phosphatidylinositol-4-phosphate 3-kinase activity"/>
    <property type="evidence" value="ECO:0007669"/>
    <property type="project" value="TreeGrafter"/>
</dbReference>
<dbReference type="InterPro" id="IPR011009">
    <property type="entry name" value="Kinase-like_dom_sf"/>
</dbReference>
<dbReference type="Gene3D" id="2.60.40.150">
    <property type="entry name" value="C2 domain"/>
    <property type="match status" value="1"/>
</dbReference>
<dbReference type="GO" id="GO:0043491">
    <property type="term" value="P:phosphatidylinositol 3-kinase/protein kinase B signal transduction"/>
    <property type="evidence" value="ECO:0007669"/>
    <property type="project" value="TreeGrafter"/>
</dbReference>
<evidence type="ECO:0000256" key="5">
    <source>
        <dbReference type="ARBA" id="ARBA00022777"/>
    </source>
</evidence>
<dbReference type="GO" id="GO:0005942">
    <property type="term" value="C:phosphatidylinositol 3-kinase complex"/>
    <property type="evidence" value="ECO:0007669"/>
    <property type="project" value="TreeGrafter"/>
</dbReference>
<dbReference type="PROSITE" id="PS51545">
    <property type="entry name" value="PIK_HELICAL"/>
    <property type="match status" value="1"/>
</dbReference>
<keyword evidence="3 7" id="KW-0808">Transferase</keyword>
<evidence type="ECO:0000313" key="13">
    <source>
        <dbReference type="EMBL" id="KAL0478782.1"/>
    </source>
</evidence>
<comment type="catalytic activity">
    <reaction evidence="1">
        <text>a 1,2-diacyl-sn-glycero-3-phospho-(1D-myo-inositol) + ATP = a 1,2-diacyl-sn-glycero-3-phospho-(1D-myo-inositol-3-phosphate) + ADP + H(+)</text>
        <dbReference type="Rhea" id="RHEA:12709"/>
        <dbReference type="ChEBI" id="CHEBI:15378"/>
        <dbReference type="ChEBI" id="CHEBI:30616"/>
        <dbReference type="ChEBI" id="CHEBI:57880"/>
        <dbReference type="ChEBI" id="CHEBI:58088"/>
        <dbReference type="ChEBI" id="CHEBI:456216"/>
        <dbReference type="EC" id="2.7.1.137"/>
    </reaction>
</comment>
<dbReference type="PROSITE" id="PS00916">
    <property type="entry name" value="PI3_4_KINASE_2"/>
    <property type="match status" value="1"/>
</dbReference>
<feature type="domain" description="PIK helical" evidence="10">
    <location>
        <begin position="308"/>
        <end position="485"/>
    </location>
</feature>
<dbReference type="InterPro" id="IPR035892">
    <property type="entry name" value="C2_domain_sf"/>
</dbReference>
<evidence type="ECO:0000259" key="11">
    <source>
        <dbReference type="PROSITE" id="PS51546"/>
    </source>
</evidence>
<keyword evidence="14" id="KW-1185">Reference proteome</keyword>
<keyword evidence="5 7" id="KW-0418">Kinase</keyword>
<dbReference type="GO" id="GO:0032060">
    <property type="term" value="P:bleb assembly"/>
    <property type="evidence" value="ECO:0007669"/>
    <property type="project" value="UniProtKB-ARBA"/>
</dbReference>
<sequence length="842" mass="97363">MKADDFAEFFINKTNASHNFENVKEDYVFKVLGTAEYIYGDTLMIGFEHVRKCLKQKVPVDLMLVPKRSAVEEIDPLKTIKYDSSKVKNIPPKHDDINMQVKEWDEMDYISMWDLDKPLRIKIIGADNIKPNIGEATTLHYAPLETIVYFMVELYHGGQLIAERKYTRSIPFHRYARWQEYITFHDLKISQIPRETKLCMTVFASDNKRVDSTENADVPLAYVNSHIIDFKGQFTTGRQRLRAWPNEAAKPNFACVQNVGEGGLAEKDAPCVFTYEIDSFSLPVIFPSGSPPAFLKARFDEYENQRRKETSLLSEEDLCKELERIVSTDPLYQLNTEERWRIFDNRERLKNDDRALPKFLISVPWHQPYAVHIMRDALFKWKEIKSTDALELLDYNYGDSVVRQYAIDTLNKLDDIELSDFVLQLVQTLKYELYTESALARFLLERSLRNTHLIGHILFWHLKAEMHVPYIRERFGLILEEYLKNCGSHRRDLLKQSGIVDQLTRIANAIKEAKKGEMLLILRSMLSKLQHPPKFKLPLSPRLEVKGVIPEKCKVMDSKKLPLWLVFENADESAPPVYVMFKAGDDIRQDMLTLQMFRYMDQLWKGEGLDLHMQPYGCVCLGDMVGMIEIVLNSDTIANITAGSGGATAALSQYPIYSWLKAQNPKNSDWDAVVNNFVLSCAGYCVATYVLGIGDRHNDNIMLTKRGDLFHIDFGHFLGNFKTFKGVYKRETTPFVFTPMYAHVMGGQDAEAYNRYTELSCKAFHIIRKHGRVIMNLFLLMLATGIPELRSIEDVMWLRKCLILNKSEADSHVHFKEQIRKSLSNTRAQVNDLIHILVHNKK</sequence>
<dbReference type="InterPro" id="IPR015433">
    <property type="entry name" value="PI3/4_kinase"/>
</dbReference>
<dbReference type="Gene3D" id="1.25.40.70">
    <property type="entry name" value="Phosphatidylinositol 3-kinase, accessory domain (PIK)"/>
    <property type="match status" value="1"/>
</dbReference>
<dbReference type="Gene3D" id="3.10.20.90">
    <property type="entry name" value="Phosphatidylinositol 3-kinase Catalytic Subunit, Chain A, domain 1"/>
    <property type="match status" value="1"/>
</dbReference>
<dbReference type="SUPFAM" id="SSF49562">
    <property type="entry name" value="C2 domain (Calcium/lipid-binding domain, CaLB)"/>
    <property type="match status" value="1"/>
</dbReference>
<evidence type="ECO:0000256" key="2">
    <source>
        <dbReference type="ARBA" id="ARBA00012073"/>
    </source>
</evidence>
<dbReference type="InterPro" id="IPR000403">
    <property type="entry name" value="PI3/4_kinase_cat_dom"/>
</dbReference>
<dbReference type="FunFam" id="1.10.1070.11:FF:000001">
    <property type="entry name" value="Phosphatidylinositol 4,5-bisphosphate 3-kinase catalytic subunit"/>
    <property type="match status" value="1"/>
</dbReference>
<dbReference type="PIRSF" id="PIRSF000587">
    <property type="entry name" value="PI3K_Vps34"/>
    <property type="match status" value="1"/>
</dbReference>
<dbReference type="SUPFAM" id="SSF56112">
    <property type="entry name" value="Protein kinase-like (PK-like)"/>
    <property type="match status" value="1"/>
</dbReference>
<evidence type="ECO:0000256" key="4">
    <source>
        <dbReference type="ARBA" id="ARBA00022741"/>
    </source>
</evidence>
<dbReference type="InterPro" id="IPR001263">
    <property type="entry name" value="PI3K_accessory_dom"/>
</dbReference>
<dbReference type="CDD" id="cd08380">
    <property type="entry name" value="C2_PI3K_like"/>
    <property type="match status" value="1"/>
</dbReference>
<dbReference type="InterPro" id="IPR029071">
    <property type="entry name" value="Ubiquitin-like_domsf"/>
</dbReference>
<dbReference type="Pfam" id="PF00792">
    <property type="entry name" value="PI3K_C2"/>
    <property type="match status" value="1"/>
</dbReference>
<dbReference type="SUPFAM" id="SSF48371">
    <property type="entry name" value="ARM repeat"/>
    <property type="match status" value="1"/>
</dbReference>
<dbReference type="InterPro" id="IPR008290">
    <property type="entry name" value="PI3K_Vps34"/>
</dbReference>
<dbReference type="PROSITE" id="PS51547">
    <property type="entry name" value="C2_PI3K"/>
    <property type="match status" value="1"/>
</dbReference>
<evidence type="ECO:0000256" key="1">
    <source>
        <dbReference type="ARBA" id="ARBA00001498"/>
    </source>
</evidence>
<dbReference type="EC" id="2.7.1.137" evidence="2"/>
<dbReference type="InterPro" id="IPR016024">
    <property type="entry name" value="ARM-type_fold"/>
</dbReference>
<reference evidence="13 14" key="1">
    <citation type="submission" date="2024-03" db="EMBL/GenBank/DDBJ databases">
        <title>The Acrasis kona genome and developmental transcriptomes reveal deep origins of eukaryotic multicellular pathways.</title>
        <authorList>
            <person name="Sheikh S."/>
            <person name="Fu C.-J."/>
            <person name="Brown M.W."/>
            <person name="Baldauf S.L."/>
        </authorList>
    </citation>
    <scope>NUCLEOTIDE SEQUENCE [LARGE SCALE GENOMIC DNA]</scope>
    <source>
        <strain evidence="13 14">ATCC MYA-3509</strain>
    </source>
</reference>
<dbReference type="Pfam" id="PF00454">
    <property type="entry name" value="PI3_PI4_kinase"/>
    <property type="match status" value="1"/>
</dbReference>
<dbReference type="EMBL" id="JAOPGA020000467">
    <property type="protein sequence ID" value="KAL0478782.1"/>
    <property type="molecule type" value="Genomic_DNA"/>
</dbReference>
<evidence type="ECO:0000259" key="9">
    <source>
        <dbReference type="PROSITE" id="PS50290"/>
    </source>
</evidence>
<dbReference type="InterPro" id="IPR042236">
    <property type="entry name" value="PI3K_accessory_sf"/>
</dbReference>
<comment type="similarity">
    <text evidence="7 8">Belongs to the PI3/PI4-kinase family.</text>
</comment>
<dbReference type="GO" id="GO:0050920">
    <property type="term" value="P:regulation of chemotaxis"/>
    <property type="evidence" value="ECO:0007669"/>
    <property type="project" value="UniProtKB-ARBA"/>
</dbReference>
<gene>
    <name evidence="13" type="ORF">AKO1_008387</name>
</gene>
<keyword evidence="4 7" id="KW-0547">Nucleotide-binding</keyword>
<dbReference type="InterPro" id="IPR035448">
    <property type="entry name" value="PI3Kc"/>
</dbReference>
<dbReference type="Pfam" id="PF00794">
    <property type="entry name" value="PI3K_rbd"/>
    <property type="match status" value="1"/>
</dbReference>
<dbReference type="Gene3D" id="1.10.1070.11">
    <property type="entry name" value="Phosphatidylinositol 3-/4-kinase, catalytic domain"/>
    <property type="match status" value="1"/>
</dbReference>
<dbReference type="GO" id="GO:0005524">
    <property type="term" value="F:ATP binding"/>
    <property type="evidence" value="ECO:0007669"/>
    <property type="project" value="UniProtKB-UniRule"/>
</dbReference>
<accession>A0AAW2YNL2</accession>
<dbReference type="AlphaFoldDB" id="A0AAW2YNL2"/>
<dbReference type="PROSITE" id="PS00915">
    <property type="entry name" value="PI3_4_KINASE_1"/>
    <property type="match status" value="1"/>
</dbReference>
<evidence type="ECO:0000259" key="10">
    <source>
        <dbReference type="PROSITE" id="PS51545"/>
    </source>
</evidence>
<dbReference type="InterPro" id="IPR018936">
    <property type="entry name" value="PI3/4_kinase_CS"/>
</dbReference>
<dbReference type="GO" id="GO:0005737">
    <property type="term" value="C:cytoplasm"/>
    <property type="evidence" value="ECO:0007669"/>
    <property type="project" value="TreeGrafter"/>
</dbReference>
<evidence type="ECO:0000259" key="12">
    <source>
        <dbReference type="PROSITE" id="PS51547"/>
    </source>
</evidence>
<dbReference type="SUPFAM" id="SSF54236">
    <property type="entry name" value="Ubiquitin-like"/>
    <property type="match status" value="1"/>
</dbReference>
<dbReference type="GO" id="GO:0016303">
    <property type="term" value="F:1-phosphatidylinositol-3-kinase activity"/>
    <property type="evidence" value="ECO:0007669"/>
    <property type="project" value="UniProtKB-EC"/>
</dbReference>
<dbReference type="Proteomes" id="UP001431209">
    <property type="component" value="Unassembled WGS sequence"/>
</dbReference>
<dbReference type="GO" id="GO:0016477">
    <property type="term" value="P:cell migration"/>
    <property type="evidence" value="ECO:0007669"/>
    <property type="project" value="TreeGrafter"/>
</dbReference>
<dbReference type="PROSITE" id="PS51546">
    <property type="entry name" value="PI3K_RBD"/>
    <property type="match status" value="1"/>
</dbReference>
<evidence type="ECO:0000256" key="7">
    <source>
        <dbReference type="PIRNR" id="PIRNR000587"/>
    </source>
</evidence>
<feature type="domain" description="C2 PI3K-type" evidence="12">
    <location>
        <begin position="115"/>
        <end position="276"/>
    </location>
</feature>
<dbReference type="PANTHER" id="PTHR10048">
    <property type="entry name" value="PHOSPHATIDYLINOSITOL KINASE"/>
    <property type="match status" value="1"/>
</dbReference>
<evidence type="ECO:0000256" key="3">
    <source>
        <dbReference type="ARBA" id="ARBA00022679"/>
    </source>
</evidence>
<evidence type="ECO:0000256" key="8">
    <source>
        <dbReference type="PROSITE-ProRule" id="PRU00880"/>
    </source>
</evidence>
<dbReference type="CDD" id="cd00891">
    <property type="entry name" value="PI3Kc"/>
    <property type="match status" value="1"/>
</dbReference>
<dbReference type="GO" id="GO:0005886">
    <property type="term" value="C:plasma membrane"/>
    <property type="evidence" value="ECO:0007669"/>
    <property type="project" value="TreeGrafter"/>
</dbReference>
<dbReference type="GO" id="GO:0048015">
    <property type="term" value="P:phosphatidylinositol-mediated signaling"/>
    <property type="evidence" value="ECO:0007669"/>
    <property type="project" value="TreeGrafter"/>
</dbReference>
<dbReference type="InterPro" id="IPR036940">
    <property type="entry name" value="PI3/4_kinase_cat_sf"/>
</dbReference>
<dbReference type="InterPro" id="IPR002420">
    <property type="entry name" value="PI3K-type_C2_dom"/>
</dbReference>
<dbReference type="PROSITE" id="PS50290">
    <property type="entry name" value="PI3_4_KINASE_3"/>
    <property type="match status" value="1"/>
</dbReference>
<feature type="domain" description="PI3K/PI4K catalytic" evidence="9">
    <location>
        <begin position="549"/>
        <end position="827"/>
    </location>
</feature>
<name>A0AAW2YNL2_9EUKA</name>
<dbReference type="FunFam" id="3.30.1010.10:FF:000008">
    <property type="entry name" value="Phosphatidylinositol 4,5-bisphosphate 3-kinase catalytic subunit gamma"/>
    <property type="match status" value="1"/>
</dbReference>
<dbReference type="SMART" id="SM00142">
    <property type="entry name" value="PI3K_C2"/>
    <property type="match status" value="1"/>
</dbReference>
<protein>
    <recommendedName>
        <fullName evidence="2">phosphatidylinositol 3-kinase</fullName>
        <ecNumber evidence="2">2.7.1.137</ecNumber>
    </recommendedName>
</protein>
<dbReference type="PANTHER" id="PTHR10048:SF14">
    <property type="entry name" value="LD28067P"/>
    <property type="match status" value="1"/>
</dbReference>
<dbReference type="Gene3D" id="3.30.1010.10">
    <property type="entry name" value="Phosphatidylinositol 3-kinase Catalytic Subunit, Chain A, domain 4"/>
    <property type="match status" value="1"/>
</dbReference>
<feature type="domain" description="PI3K-RBD" evidence="11">
    <location>
        <begin position="1"/>
        <end position="66"/>
    </location>
</feature>
<dbReference type="InterPro" id="IPR000341">
    <property type="entry name" value="PI3K_Ras-bd_dom"/>
</dbReference>
<comment type="caution">
    <text evidence="13">The sequence shown here is derived from an EMBL/GenBank/DDBJ whole genome shotgun (WGS) entry which is preliminary data.</text>
</comment>
<organism evidence="13 14">
    <name type="scientific">Acrasis kona</name>
    <dbReference type="NCBI Taxonomy" id="1008807"/>
    <lineage>
        <taxon>Eukaryota</taxon>
        <taxon>Discoba</taxon>
        <taxon>Heterolobosea</taxon>
        <taxon>Tetramitia</taxon>
        <taxon>Eutetramitia</taxon>
        <taxon>Acrasidae</taxon>
        <taxon>Acrasis</taxon>
    </lineage>
</organism>
<dbReference type="SMART" id="SM00146">
    <property type="entry name" value="PI3Kc"/>
    <property type="match status" value="1"/>
</dbReference>
<evidence type="ECO:0000313" key="14">
    <source>
        <dbReference type="Proteomes" id="UP001431209"/>
    </source>
</evidence>
<dbReference type="SMART" id="SM00145">
    <property type="entry name" value="PI3Ka"/>
    <property type="match status" value="1"/>
</dbReference>